<feature type="transmembrane region" description="Helical" evidence="6">
    <location>
        <begin position="182"/>
        <end position="201"/>
    </location>
</feature>
<name>A0A9D9EBK5_9SPIR</name>
<dbReference type="InterPro" id="IPR002524">
    <property type="entry name" value="Cation_efflux"/>
</dbReference>
<evidence type="ECO:0000256" key="6">
    <source>
        <dbReference type="SAM" id="Phobius"/>
    </source>
</evidence>
<evidence type="ECO:0000256" key="3">
    <source>
        <dbReference type="ARBA" id="ARBA00022692"/>
    </source>
</evidence>
<reference evidence="8" key="2">
    <citation type="journal article" date="2021" name="PeerJ">
        <title>Extensive microbial diversity within the chicken gut microbiome revealed by metagenomics and culture.</title>
        <authorList>
            <person name="Gilroy R."/>
            <person name="Ravi A."/>
            <person name="Getino M."/>
            <person name="Pursley I."/>
            <person name="Horton D.L."/>
            <person name="Alikhan N.F."/>
            <person name="Baker D."/>
            <person name="Gharbi K."/>
            <person name="Hall N."/>
            <person name="Watson M."/>
            <person name="Adriaenssens E.M."/>
            <person name="Foster-Nyarko E."/>
            <person name="Jarju S."/>
            <person name="Secka A."/>
            <person name="Antonio M."/>
            <person name="Oren A."/>
            <person name="Chaudhuri R.R."/>
            <person name="La Ragione R."/>
            <person name="Hildebrand F."/>
            <person name="Pallen M.J."/>
        </authorList>
    </citation>
    <scope>NUCLEOTIDE SEQUENCE</scope>
    <source>
        <strain evidence="8">11167</strain>
    </source>
</reference>
<accession>A0A9D9EBK5</accession>
<keyword evidence="3 6" id="KW-0812">Transmembrane</keyword>
<evidence type="ECO:0000313" key="8">
    <source>
        <dbReference type="EMBL" id="MBO8443546.1"/>
    </source>
</evidence>
<evidence type="ECO:0000256" key="1">
    <source>
        <dbReference type="ARBA" id="ARBA00004141"/>
    </source>
</evidence>
<dbReference type="InterPro" id="IPR050291">
    <property type="entry name" value="CDF_Transporter"/>
</dbReference>
<dbReference type="PANTHER" id="PTHR43840:SF50">
    <property type="entry name" value="MANGANESE EFFLUX SYSTEM PROTEIN MNES"/>
    <property type="match status" value="1"/>
</dbReference>
<dbReference type="GO" id="GO:0008324">
    <property type="term" value="F:monoatomic cation transmembrane transporter activity"/>
    <property type="evidence" value="ECO:0007669"/>
    <property type="project" value="InterPro"/>
</dbReference>
<feature type="transmembrane region" description="Helical" evidence="6">
    <location>
        <begin position="116"/>
        <end position="136"/>
    </location>
</feature>
<dbReference type="SUPFAM" id="SSF161111">
    <property type="entry name" value="Cation efflux protein transmembrane domain-like"/>
    <property type="match status" value="1"/>
</dbReference>
<comment type="caution">
    <text evidence="8">The sequence shown here is derived from an EMBL/GenBank/DDBJ whole genome shotgun (WGS) entry which is preliminary data.</text>
</comment>
<reference evidence="8" key="1">
    <citation type="submission" date="2020-10" db="EMBL/GenBank/DDBJ databases">
        <authorList>
            <person name="Gilroy R."/>
        </authorList>
    </citation>
    <scope>NUCLEOTIDE SEQUENCE</scope>
    <source>
        <strain evidence="8">11167</strain>
    </source>
</reference>
<dbReference type="PANTHER" id="PTHR43840">
    <property type="entry name" value="MITOCHONDRIAL METAL TRANSPORTER 1-RELATED"/>
    <property type="match status" value="1"/>
</dbReference>
<proteinExistence type="predicted"/>
<dbReference type="InterPro" id="IPR036837">
    <property type="entry name" value="Cation_efflux_CTD_sf"/>
</dbReference>
<keyword evidence="2" id="KW-0813">Transport</keyword>
<feature type="transmembrane region" description="Helical" evidence="6">
    <location>
        <begin position="12"/>
        <end position="33"/>
    </location>
</feature>
<sequence length="371" mass="40502">MVRKEDRQATITRVSLTGIVVNTILVVFKAATGLASGSVSVINDAVNNAADSVSSIVTMAFYSIGKRRPTRKHPLGYGRMEYLSALIVSLLVLVTGVQCLRSAIEAIINPSVPDMNALGIAVIVVSILAKVFLSRISTTSGRRVDSQALVATGKDALSDVLVTSLTLISALLGPLTKLPVDGIAGVLVSLFILYAGISSILETASSIMGERPDSETVGKIRAVIAKHPPLKGGYDIILHSYGPERTLGTCNVEVPIDTHAEDIFDAMTDATHDIMKSMGIYLTFGMYAVNDYRSDVRQMKERALAVMKEASDSVLSLHAFHVHFDTRMVHFDVVVDFRVHNYAELKKQLEARLKEEWPDFDFEFWIDPDYA</sequence>
<evidence type="ECO:0000256" key="2">
    <source>
        <dbReference type="ARBA" id="ARBA00022448"/>
    </source>
</evidence>
<dbReference type="AlphaFoldDB" id="A0A9D9EBK5"/>
<keyword evidence="5 6" id="KW-0472">Membrane</keyword>
<dbReference type="Proteomes" id="UP000823633">
    <property type="component" value="Unassembled WGS sequence"/>
</dbReference>
<dbReference type="InterPro" id="IPR027469">
    <property type="entry name" value="Cation_efflux_TMD_sf"/>
</dbReference>
<dbReference type="SUPFAM" id="SSF160240">
    <property type="entry name" value="Cation efflux protein cytoplasmic domain-like"/>
    <property type="match status" value="1"/>
</dbReference>
<organism evidence="8 9">
    <name type="scientific">Candidatus Aphodenecus pullistercoris</name>
    <dbReference type="NCBI Taxonomy" id="2840669"/>
    <lineage>
        <taxon>Bacteria</taxon>
        <taxon>Pseudomonadati</taxon>
        <taxon>Spirochaetota</taxon>
        <taxon>Spirochaetia</taxon>
        <taxon>Spirochaetales</taxon>
        <taxon>Candidatus Aphodenecus</taxon>
    </lineage>
</organism>
<feature type="domain" description="Cation efflux protein transmembrane" evidence="7">
    <location>
        <begin position="17"/>
        <end position="208"/>
    </location>
</feature>
<feature type="transmembrane region" description="Helical" evidence="6">
    <location>
        <begin position="85"/>
        <end position="104"/>
    </location>
</feature>
<evidence type="ECO:0000259" key="7">
    <source>
        <dbReference type="Pfam" id="PF01545"/>
    </source>
</evidence>
<keyword evidence="4 6" id="KW-1133">Transmembrane helix</keyword>
<dbReference type="InterPro" id="IPR058533">
    <property type="entry name" value="Cation_efflux_TM"/>
</dbReference>
<comment type="subcellular location">
    <subcellularLocation>
        <location evidence="1">Membrane</location>
        <topology evidence="1">Multi-pass membrane protein</topology>
    </subcellularLocation>
</comment>
<dbReference type="Pfam" id="PF01545">
    <property type="entry name" value="Cation_efflux"/>
    <property type="match status" value="1"/>
</dbReference>
<gene>
    <name evidence="8" type="ORF">IAC42_07280</name>
</gene>
<evidence type="ECO:0000256" key="4">
    <source>
        <dbReference type="ARBA" id="ARBA00022989"/>
    </source>
</evidence>
<evidence type="ECO:0000256" key="5">
    <source>
        <dbReference type="ARBA" id="ARBA00023136"/>
    </source>
</evidence>
<protein>
    <submittedName>
        <fullName evidence="8">Cation transporter</fullName>
    </submittedName>
</protein>
<dbReference type="Gene3D" id="1.20.1510.10">
    <property type="entry name" value="Cation efflux protein transmembrane domain"/>
    <property type="match status" value="1"/>
</dbReference>
<dbReference type="EMBL" id="JADIMU010000046">
    <property type="protein sequence ID" value="MBO8443546.1"/>
    <property type="molecule type" value="Genomic_DNA"/>
</dbReference>
<evidence type="ECO:0000313" key="9">
    <source>
        <dbReference type="Proteomes" id="UP000823633"/>
    </source>
</evidence>
<dbReference type="NCBIfam" id="TIGR01297">
    <property type="entry name" value="CDF"/>
    <property type="match status" value="1"/>
</dbReference>
<dbReference type="GO" id="GO:0016020">
    <property type="term" value="C:membrane"/>
    <property type="evidence" value="ECO:0007669"/>
    <property type="project" value="UniProtKB-SubCell"/>
</dbReference>